<evidence type="ECO:0000313" key="3">
    <source>
        <dbReference type="EMBL" id="MBB6351263.1"/>
    </source>
</evidence>
<dbReference type="InterPro" id="IPR027417">
    <property type="entry name" value="P-loop_NTPase"/>
</dbReference>
<dbReference type="NCBIfam" id="NF040586">
    <property type="entry name" value="FxSxx_TPR"/>
    <property type="match status" value="1"/>
</dbReference>
<keyword evidence="4" id="KW-1185">Reference proteome</keyword>
<accession>A0A7X0CAU0</accession>
<feature type="domain" description="DUF7779" evidence="2">
    <location>
        <begin position="369"/>
        <end position="467"/>
    </location>
</feature>
<feature type="region of interest" description="Disordered" evidence="1">
    <location>
        <begin position="32"/>
        <end position="56"/>
    </location>
</feature>
<evidence type="ECO:0000313" key="4">
    <source>
        <dbReference type="Proteomes" id="UP000583800"/>
    </source>
</evidence>
<organism evidence="3 4">
    <name type="scientific">Nonomuraea muscovyensis</name>
    <dbReference type="NCBI Taxonomy" id="1124761"/>
    <lineage>
        <taxon>Bacteria</taxon>
        <taxon>Bacillati</taxon>
        <taxon>Actinomycetota</taxon>
        <taxon>Actinomycetes</taxon>
        <taxon>Streptosporangiales</taxon>
        <taxon>Streptosporangiaceae</taxon>
        <taxon>Nonomuraea</taxon>
    </lineage>
</organism>
<dbReference type="AlphaFoldDB" id="A0A7X0CAU0"/>
<dbReference type="EMBL" id="JACHJB010000004">
    <property type="protein sequence ID" value="MBB6351263.1"/>
    <property type="molecule type" value="Genomic_DNA"/>
</dbReference>
<dbReference type="Gene3D" id="1.25.40.10">
    <property type="entry name" value="Tetratricopeptide repeat domain"/>
    <property type="match status" value="2"/>
</dbReference>
<comment type="caution">
    <text evidence="3">The sequence shown here is derived from an EMBL/GenBank/DDBJ whole genome shotgun (WGS) entry which is preliminary data.</text>
</comment>
<dbReference type="Proteomes" id="UP000583800">
    <property type="component" value="Unassembled WGS sequence"/>
</dbReference>
<dbReference type="PRINTS" id="PR00364">
    <property type="entry name" value="DISEASERSIST"/>
</dbReference>
<sequence length="862" mass="91571">MLDVLDKRASVVSMAVGALLGGAALWMQLRASGPSPDAPPSVSPSEAGSPAVGGHSPGGKIIGQVGVSARVSGSGSVHAEGAQSIAVVGSVTVPPMTGDKAIAITGGFVGAVGDVHLPPRKPVDTRPVRLAPRPPQLAGREEVLAELYEQLSAAEALPCLVAVHGLGGVGKTSLVVEYGHRYQCAYELVWQVAAEDEAVLSAAFADLAALLGLRPPGETADPVRQVHAALAARPGWWLLIFDNAPDAEALRAFLPPAGNGHVLITSRSGRWPPRHGMELSMLEAAPAAAFLLDRSGQHDEVAAAAVVDELGALPLALEQAGAYISDSGTTLADYLGLLRDRRADLLDQGQAWGYEQRVASTWKLAFDRLAEASPQAIALLRLLACYAPEAIPYRLLLAPIGQSLQGLLASGSDGIGEPLALPYGDLAINAAVTALRRYCLISRPVGGTVSVHRLVQAVTLDQLTPGRRDIWRRAAAAILAGALPERPDEPGTWLRFAQLLPHASAVLPLSSPALSAITQFLGFSGDYRTAKALCQQIHDSEVTSLGLEHPHILSVRCALARWTGQAGNPVAARDQLTALLPVAERVLGTEHTETLTARHDLAHWTGEAGDTAGARDQYAALLPVRERVLGTEQPNTLATRSQLAHWTGQAGNSIAARDQFIALLPVRERLLGVEHPETLITRSQLARWTGQAGDATAARDQFAALLPIRERVLGAEHPSTLATRHNLARWTGQAGDATAARDQLTELLPIRERVLGAEHPSTLVTRHNLAYWTGEAGDAASARDQFAALLFPYERILGAEHRHTLATRHQLARWTGEAGDAAAARDQFAALLPVRERVLGVEHSSSLANRHDLLYWSERTRM</sequence>
<evidence type="ECO:0000259" key="2">
    <source>
        <dbReference type="Pfam" id="PF25000"/>
    </source>
</evidence>
<protein>
    <recommendedName>
        <fullName evidence="2">DUF7779 domain-containing protein</fullName>
    </recommendedName>
</protein>
<dbReference type="Pfam" id="PF13374">
    <property type="entry name" value="TPR_10"/>
    <property type="match status" value="3"/>
</dbReference>
<dbReference type="InterPro" id="IPR011990">
    <property type="entry name" value="TPR-like_helical_dom_sf"/>
</dbReference>
<gene>
    <name evidence="3" type="ORF">FHU36_007846</name>
</gene>
<dbReference type="InterPro" id="IPR053137">
    <property type="entry name" value="NLR-like"/>
</dbReference>
<dbReference type="PANTHER" id="PTHR46082">
    <property type="entry name" value="ATP/GTP-BINDING PROTEIN-RELATED"/>
    <property type="match status" value="1"/>
</dbReference>
<dbReference type="PANTHER" id="PTHR46082:SF6">
    <property type="entry name" value="AAA+ ATPASE DOMAIN-CONTAINING PROTEIN-RELATED"/>
    <property type="match status" value="1"/>
</dbReference>
<dbReference type="InterPro" id="IPR056681">
    <property type="entry name" value="DUF7779"/>
</dbReference>
<proteinExistence type="predicted"/>
<dbReference type="SUPFAM" id="SSF52540">
    <property type="entry name" value="P-loop containing nucleoside triphosphate hydrolases"/>
    <property type="match status" value="1"/>
</dbReference>
<evidence type="ECO:0000256" key="1">
    <source>
        <dbReference type="SAM" id="MobiDB-lite"/>
    </source>
</evidence>
<dbReference type="Gene3D" id="3.40.50.300">
    <property type="entry name" value="P-loop containing nucleotide triphosphate hydrolases"/>
    <property type="match status" value="1"/>
</dbReference>
<dbReference type="RefSeq" id="WP_185089046.1">
    <property type="nucleotide sequence ID" value="NZ_JACHJB010000004.1"/>
</dbReference>
<dbReference type="Pfam" id="PF25000">
    <property type="entry name" value="DUF7779"/>
    <property type="match status" value="1"/>
</dbReference>
<name>A0A7X0CAU0_9ACTN</name>
<reference evidence="3 4" key="1">
    <citation type="submission" date="2020-08" db="EMBL/GenBank/DDBJ databases">
        <title>Sequencing the genomes of 1000 actinobacteria strains.</title>
        <authorList>
            <person name="Klenk H.-P."/>
        </authorList>
    </citation>
    <scope>NUCLEOTIDE SEQUENCE [LARGE SCALE GENOMIC DNA]</scope>
    <source>
        <strain evidence="3 4">DSM 45913</strain>
    </source>
</reference>
<dbReference type="Pfam" id="PF13424">
    <property type="entry name" value="TPR_12"/>
    <property type="match status" value="1"/>
</dbReference>
<dbReference type="SUPFAM" id="SSF48452">
    <property type="entry name" value="TPR-like"/>
    <property type="match status" value="1"/>
</dbReference>